<name>A0A7I7XIW3_9MYCO</name>
<dbReference type="Pfam" id="PF21946">
    <property type="entry name" value="LppM"/>
    <property type="match status" value="1"/>
</dbReference>
<accession>A0A7I7XIW3</accession>
<evidence type="ECO:0000313" key="4">
    <source>
        <dbReference type="Proteomes" id="UP000466517"/>
    </source>
</evidence>
<proteinExistence type="predicted"/>
<evidence type="ECO:0000256" key="1">
    <source>
        <dbReference type="SAM" id="Phobius"/>
    </source>
</evidence>
<evidence type="ECO:0000313" key="3">
    <source>
        <dbReference type="EMBL" id="BBZ29141.1"/>
    </source>
</evidence>
<keyword evidence="1" id="KW-0812">Transmembrane</keyword>
<dbReference type="EMBL" id="AP022610">
    <property type="protein sequence ID" value="BBZ29141.1"/>
    <property type="molecule type" value="Genomic_DNA"/>
</dbReference>
<protein>
    <submittedName>
        <fullName evidence="3">DUF3153 domain-containing protein</fullName>
    </submittedName>
</protein>
<dbReference type="AlphaFoldDB" id="A0A7I7XIW3"/>
<dbReference type="PROSITE" id="PS51257">
    <property type="entry name" value="PROKAR_LIPOPROTEIN"/>
    <property type="match status" value="1"/>
</dbReference>
<feature type="domain" description="LppM" evidence="2">
    <location>
        <begin position="36"/>
        <end position="187"/>
    </location>
</feature>
<gene>
    <name evidence="3" type="ORF">MMAD_34360</name>
</gene>
<organism evidence="3 4">
    <name type="scientific">Mycolicibacterium madagascariense</name>
    <dbReference type="NCBI Taxonomy" id="212765"/>
    <lineage>
        <taxon>Bacteria</taxon>
        <taxon>Bacillati</taxon>
        <taxon>Actinomycetota</taxon>
        <taxon>Actinomycetes</taxon>
        <taxon>Mycobacteriales</taxon>
        <taxon>Mycobacteriaceae</taxon>
        <taxon>Mycolicibacterium</taxon>
    </lineage>
</organism>
<evidence type="ECO:0000259" key="2">
    <source>
        <dbReference type="Pfam" id="PF21946"/>
    </source>
</evidence>
<keyword evidence="4" id="KW-1185">Reference proteome</keyword>
<feature type="transmembrane region" description="Helical" evidence="1">
    <location>
        <begin position="198"/>
        <end position="219"/>
    </location>
</feature>
<keyword evidence="1" id="KW-0472">Membrane</keyword>
<sequence>MTRTIWHHVGVPHRRKRLIAMLLLAVLAPMIAGCVRVHASLTVSPDDHVSGQIIAAAKAKDSNDKGPQLLNSLPFSDKVSVTPYAQDDYVGSQAVFSDLTFSELPQLANMNNDAAGVDVSLRRAGDLVILEGRADLTSLNDPDADVSLNVSFPGDVTSTNGQQVASDTVQWTLKPGVVSTMNAQARYTDPSARSFTGAAIWLAVAAFVVAGIIGGVAWASRDRQPVLANPHEPR</sequence>
<reference evidence="3 4" key="1">
    <citation type="journal article" date="2019" name="Emerg. Microbes Infect.">
        <title>Comprehensive subspecies identification of 175 nontuberculous mycobacteria species based on 7547 genomic profiles.</title>
        <authorList>
            <person name="Matsumoto Y."/>
            <person name="Kinjo T."/>
            <person name="Motooka D."/>
            <person name="Nabeya D."/>
            <person name="Jung N."/>
            <person name="Uechi K."/>
            <person name="Horii T."/>
            <person name="Iida T."/>
            <person name="Fujita J."/>
            <person name="Nakamura S."/>
        </authorList>
    </citation>
    <scope>NUCLEOTIDE SEQUENCE [LARGE SCALE GENOMIC DNA]</scope>
    <source>
        <strain evidence="3 4">JCM 13574</strain>
    </source>
</reference>
<dbReference type="InterPro" id="IPR053807">
    <property type="entry name" value="LppM"/>
</dbReference>
<dbReference type="KEGG" id="mmag:MMAD_34360"/>
<dbReference type="Proteomes" id="UP000466517">
    <property type="component" value="Chromosome"/>
</dbReference>
<keyword evidence="1" id="KW-1133">Transmembrane helix</keyword>